<dbReference type="SFLD" id="SFLDS00003">
    <property type="entry name" value="Haloacid_Dehalogenase"/>
    <property type="match status" value="1"/>
</dbReference>
<dbReference type="SUPFAM" id="SSF56784">
    <property type="entry name" value="HAD-like"/>
    <property type="match status" value="1"/>
</dbReference>
<dbReference type="EMBL" id="SKBM01000022">
    <property type="protein sequence ID" value="TCZ56656.1"/>
    <property type="molecule type" value="Genomic_DNA"/>
</dbReference>
<keyword evidence="2" id="KW-1185">Reference proteome</keyword>
<dbReference type="AlphaFoldDB" id="A0A4R4D859"/>
<dbReference type="Pfam" id="PF13419">
    <property type="entry name" value="HAD_2"/>
    <property type="match status" value="1"/>
</dbReference>
<dbReference type="InterPro" id="IPR023214">
    <property type="entry name" value="HAD_sf"/>
</dbReference>
<protein>
    <submittedName>
        <fullName evidence="1">HAD family hydrolase</fullName>
    </submittedName>
</protein>
<keyword evidence="1" id="KW-0378">Hydrolase</keyword>
<name>A0A4R4D859_9PROT</name>
<dbReference type="RefSeq" id="WP_132293599.1">
    <property type="nucleotide sequence ID" value="NZ_SKBM01000022.1"/>
</dbReference>
<dbReference type="GO" id="GO:0005829">
    <property type="term" value="C:cytosol"/>
    <property type="evidence" value="ECO:0007669"/>
    <property type="project" value="TreeGrafter"/>
</dbReference>
<dbReference type="InterPro" id="IPR050155">
    <property type="entry name" value="HAD-like_hydrolase_sf"/>
</dbReference>
<dbReference type="GO" id="GO:0006281">
    <property type="term" value="P:DNA repair"/>
    <property type="evidence" value="ECO:0007669"/>
    <property type="project" value="TreeGrafter"/>
</dbReference>
<evidence type="ECO:0000313" key="2">
    <source>
        <dbReference type="Proteomes" id="UP000295023"/>
    </source>
</evidence>
<reference evidence="1 2" key="1">
    <citation type="submission" date="2019-03" db="EMBL/GenBank/DDBJ databases">
        <title>Paracraurococcus aquatilis NE82 genome sequence.</title>
        <authorList>
            <person name="Zhao Y."/>
            <person name="Du Z."/>
        </authorList>
    </citation>
    <scope>NUCLEOTIDE SEQUENCE [LARGE SCALE GENOMIC DNA]</scope>
    <source>
        <strain evidence="1 2">NE82</strain>
    </source>
</reference>
<dbReference type="Gene3D" id="3.40.50.1000">
    <property type="entry name" value="HAD superfamily/HAD-like"/>
    <property type="match status" value="1"/>
</dbReference>
<accession>A0A4R4D859</accession>
<dbReference type="OrthoDB" id="9793014at2"/>
<evidence type="ECO:0000313" key="1">
    <source>
        <dbReference type="EMBL" id="TCZ56656.1"/>
    </source>
</evidence>
<dbReference type="PANTHER" id="PTHR43434">
    <property type="entry name" value="PHOSPHOGLYCOLATE PHOSPHATASE"/>
    <property type="match status" value="1"/>
</dbReference>
<gene>
    <name evidence="1" type="ORF">EXY23_19925</name>
</gene>
<dbReference type="GO" id="GO:0008967">
    <property type="term" value="F:phosphoglycolate phosphatase activity"/>
    <property type="evidence" value="ECO:0007669"/>
    <property type="project" value="TreeGrafter"/>
</dbReference>
<sequence>MPATPPRLVIFDFDGTLADSFPWFRTALARLIRRHGLRPVAPEEVEGLRRLGTREILRELRVPPWKLPALTRDMRALKAEAAGEIPLFPGVPEMLRGLAAGGTRIAIASSDSEASIRRTLGEAIVPVGPIAAGASLFGKAARLRQVLRAAGVSAPAALYIGDETRDAEAAARVGMDFAAVTWGYAAPEALLARRPRYVFATPADVLRRLGRGGAPG</sequence>
<dbReference type="InterPro" id="IPR036412">
    <property type="entry name" value="HAD-like_sf"/>
</dbReference>
<dbReference type="InterPro" id="IPR041492">
    <property type="entry name" value="HAD_2"/>
</dbReference>
<dbReference type="Gene3D" id="1.10.150.240">
    <property type="entry name" value="Putative phosphatase, domain 2"/>
    <property type="match status" value="1"/>
</dbReference>
<dbReference type="SFLD" id="SFLDG01129">
    <property type="entry name" value="C1.5:_HAD__Beta-PGM__Phosphata"/>
    <property type="match status" value="1"/>
</dbReference>
<organism evidence="1 2">
    <name type="scientific">Roseicella aquatilis</name>
    <dbReference type="NCBI Taxonomy" id="2527868"/>
    <lineage>
        <taxon>Bacteria</taxon>
        <taxon>Pseudomonadati</taxon>
        <taxon>Pseudomonadota</taxon>
        <taxon>Alphaproteobacteria</taxon>
        <taxon>Acetobacterales</taxon>
        <taxon>Roseomonadaceae</taxon>
        <taxon>Roseicella</taxon>
    </lineage>
</organism>
<dbReference type="PANTHER" id="PTHR43434:SF13">
    <property type="entry name" value="PHOSPHOGLYCOLATE PHOSPHATASE"/>
    <property type="match status" value="1"/>
</dbReference>
<dbReference type="InterPro" id="IPR023198">
    <property type="entry name" value="PGP-like_dom2"/>
</dbReference>
<comment type="caution">
    <text evidence="1">The sequence shown here is derived from an EMBL/GenBank/DDBJ whole genome shotgun (WGS) entry which is preliminary data.</text>
</comment>
<proteinExistence type="predicted"/>
<dbReference type="Proteomes" id="UP000295023">
    <property type="component" value="Unassembled WGS sequence"/>
</dbReference>